<organism evidence="1 2">
    <name type="scientific">Stephania japonica</name>
    <dbReference type="NCBI Taxonomy" id="461633"/>
    <lineage>
        <taxon>Eukaryota</taxon>
        <taxon>Viridiplantae</taxon>
        <taxon>Streptophyta</taxon>
        <taxon>Embryophyta</taxon>
        <taxon>Tracheophyta</taxon>
        <taxon>Spermatophyta</taxon>
        <taxon>Magnoliopsida</taxon>
        <taxon>Ranunculales</taxon>
        <taxon>Menispermaceae</taxon>
        <taxon>Menispermoideae</taxon>
        <taxon>Cissampelideae</taxon>
        <taxon>Stephania</taxon>
    </lineage>
</organism>
<name>A0AAP0HZA7_9MAGN</name>
<evidence type="ECO:0000313" key="1">
    <source>
        <dbReference type="EMBL" id="KAK9103527.1"/>
    </source>
</evidence>
<sequence length="91" mass="10317">MELLELHFNVVQEFNFSTSKRLQYNPPVDLFNKLTLASEPQQSSELQPKLQPPNLATFLVKDRAQRLAGLHSPCGVNRGISDIESHANMNR</sequence>
<comment type="caution">
    <text evidence="1">The sequence shown here is derived from an EMBL/GenBank/DDBJ whole genome shotgun (WGS) entry which is preliminary data.</text>
</comment>
<gene>
    <name evidence="1" type="ORF">Sjap_020781</name>
</gene>
<dbReference type="AlphaFoldDB" id="A0AAP0HZA7"/>
<accession>A0AAP0HZA7</accession>
<dbReference type="Proteomes" id="UP001417504">
    <property type="component" value="Unassembled WGS sequence"/>
</dbReference>
<dbReference type="EMBL" id="JBBNAE010000008">
    <property type="protein sequence ID" value="KAK9103527.1"/>
    <property type="molecule type" value="Genomic_DNA"/>
</dbReference>
<reference evidence="1 2" key="1">
    <citation type="submission" date="2024-01" db="EMBL/GenBank/DDBJ databases">
        <title>Genome assemblies of Stephania.</title>
        <authorList>
            <person name="Yang L."/>
        </authorList>
    </citation>
    <scope>NUCLEOTIDE SEQUENCE [LARGE SCALE GENOMIC DNA]</scope>
    <source>
        <strain evidence="1">QJT</strain>
        <tissue evidence="1">Leaf</tissue>
    </source>
</reference>
<keyword evidence="2" id="KW-1185">Reference proteome</keyword>
<evidence type="ECO:0000313" key="2">
    <source>
        <dbReference type="Proteomes" id="UP001417504"/>
    </source>
</evidence>
<protein>
    <submittedName>
        <fullName evidence="1">Uncharacterized protein</fullName>
    </submittedName>
</protein>
<proteinExistence type="predicted"/>